<keyword evidence="3" id="KW-0648">Protein biosynthesis</keyword>
<proteinExistence type="inferred from homology"/>
<dbReference type="Gene3D" id="3.90.45.10">
    <property type="entry name" value="Peptide deformylase"/>
    <property type="match status" value="1"/>
</dbReference>
<dbReference type="PANTHER" id="PTHR10458:SF22">
    <property type="entry name" value="PEPTIDE DEFORMYLASE"/>
    <property type="match status" value="1"/>
</dbReference>
<dbReference type="EC" id="3.5.1.88" evidence="3"/>
<sequence>MAIRKIRYIGDEILKKKCKPVKNMTPSIETLIEDMFDTMYEANGVGLAAPQVGILRRVCVVDVRDEEPIVLINPEILETSGEQTDDEGCLSVPGKVAEVTRPNYVKVSSLDMDMNPVIYEGEGLRARAILHEMDHLDGILYGERASEPYRDLEEEEEWEEE</sequence>
<accession>A0A9D2EP74</accession>
<dbReference type="GO" id="GO:0046872">
    <property type="term" value="F:metal ion binding"/>
    <property type="evidence" value="ECO:0007669"/>
    <property type="project" value="UniProtKB-KW"/>
</dbReference>
<dbReference type="PRINTS" id="PR01576">
    <property type="entry name" value="PDEFORMYLASE"/>
</dbReference>
<gene>
    <name evidence="3 4" type="primary">def</name>
    <name evidence="4" type="ORF">H9968_13345</name>
</gene>
<dbReference type="CDD" id="cd00487">
    <property type="entry name" value="Pep_deformylase"/>
    <property type="match status" value="1"/>
</dbReference>
<feature type="binding site" evidence="3">
    <location>
        <position position="131"/>
    </location>
    <ligand>
        <name>Fe cation</name>
        <dbReference type="ChEBI" id="CHEBI:24875"/>
    </ligand>
</feature>
<dbReference type="NCBIfam" id="TIGR00079">
    <property type="entry name" value="pept_deformyl"/>
    <property type="match status" value="1"/>
</dbReference>
<evidence type="ECO:0000256" key="2">
    <source>
        <dbReference type="ARBA" id="ARBA00023004"/>
    </source>
</evidence>
<dbReference type="InterPro" id="IPR036821">
    <property type="entry name" value="Peptide_deformylase_sf"/>
</dbReference>
<comment type="similarity">
    <text evidence="1 3">Belongs to the polypeptide deformylase family.</text>
</comment>
<comment type="catalytic activity">
    <reaction evidence="3">
        <text>N-terminal N-formyl-L-methionyl-[peptide] + H2O = N-terminal L-methionyl-[peptide] + formate</text>
        <dbReference type="Rhea" id="RHEA:24420"/>
        <dbReference type="Rhea" id="RHEA-COMP:10639"/>
        <dbReference type="Rhea" id="RHEA-COMP:10640"/>
        <dbReference type="ChEBI" id="CHEBI:15377"/>
        <dbReference type="ChEBI" id="CHEBI:15740"/>
        <dbReference type="ChEBI" id="CHEBI:49298"/>
        <dbReference type="ChEBI" id="CHEBI:64731"/>
        <dbReference type="EC" id="3.5.1.88"/>
    </reaction>
</comment>
<dbReference type="GO" id="GO:0042586">
    <property type="term" value="F:peptide deformylase activity"/>
    <property type="evidence" value="ECO:0007669"/>
    <property type="project" value="UniProtKB-UniRule"/>
</dbReference>
<dbReference type="HAMAP" id="MF_00163">
    <property type="entry name" value="Pep_deformylase"/>
    <property type="match status" value="1"/>
</dbReference>
<dbReference type="PIRSF" id="PIRSF004749">
    <property type="entry name" value="Pep_def"/>
    <property type="match status" value="1"/>
</dbReference>
<comment type="caution">
    <text evidence="4">The sequence shown here is derived from an EMBL/GenBank/DDBJ whole genome shotgun (WGS) entry which is preliminary data.</text>
</comment>
<dbReference type="InterPro" id="IPR023635">
    <property type="entry name" value="Peptide_deformylase"/>
</dbReference>
<evidence type="ECO:0000313" key="4">
    <source>
        <dbReference type="EMBL" id="HIZ40877.1"/>
    </source>
</evidence>
<evidence type="ECO:0000313" key="5">
    <source>
        <dbReference type="Proteomes" id="UP000824049"/>
    </source>
</evidence>
<dbReference type="GO" id="GO:0006412">
    <property type="term" value="P:translation"/>
    <property type="evidence" value="ECO:0007669"/>
    <property type="project" value="UniProtKB-UniRule"/>
</dbReference>
<evidence type="ECO:0000256" key="1">
    <source>
        <dbReference type="ARBA" id="ARBA00010759"/>
    </source>
</evidence>
<keyword evidence="2 3" id="KW-0408">Iron</keyword>
<reference evidence="4" key="2">
    <citation type="submission" date="2021-04" db="EMBL/GenBank/DDBJ databases">
        <authorList>
            <person name="Gilroy R."/>
        </authorList>
    </citation>
    <scope>NUCLEOTIDE SEQUENCE</scope>
    <source>
        <strain evidence="4">CHK179-28034</strain>
    </source>
</reference>
<dbReference type="EMBL" id="DXBR01000124">
    <property type="protein sequence ID" value="HIZ40877.1"/>
    <property type="molecule type" value="Genomic_DNA"/>
</dbReference>
<dbReference type="Proteomes" id="UP000824049">
    <property type="component" value="Unassembled WGS sequence"/>
</dbReference>
<feature type="active site" evidence="3">
    <location>
        <position position="132"/>
    </location>
</feature>
<comment type="cofactor">
    <cofactor evidence="3">
        <name>Fe(2+)</name>
        <dbReference type="ChEBI" id="CHEBI:29033"/>
    </cofactor>
    <text evidence="3">Binds 1 Fe(2+) ion.</text>
</comment>
<name>A0A9D2EP74_9FIRM</name>
<dbReference type="NCBIfam" id="NF001159">
    <property type="entry name" value="PRK00150.1-3"/>
    <property type="match status" value="1"/>
</dbReference>
<protein>
    <recommendedName>
        <fullName evidence="3">Peptide deformylase</fullName>
        <shortName evidence="3">PDF</shortName>
        <ecNumber evidence="3">3.5.1.88</ecNumber>
    </recommendedName>
    <alternativeName>
        <fullName evidence="3">Polypeptide deformylase</fullName>
    </alternativeName>
</protein>
<keyword evidence="3 4" id="KW-0378">Hydrolase</keyword>
<evidence type="ECO:0000256" key="3">
    <source>
        <dbReference type="HAMAP-Rule" id="MF_00163"/>
    </source>
</evidence>
<dbReference type="Pfam" id="PF01327">
    <property type="entry name" value="Pep_deformylase"/>
    <property type="match status" value="1"/>
</dbReference>
<feature type="binding site" evidence="3">
    <location>
        <position position="89"/>
    </location>
    <ligand>
        <name>Fe cation</name>
        <dbReference type="ChEBI" id="CHEBI:24875"/>
    </ligand>
</feature>
<organism evidence="4 5">
    <name type="scientific">Candidatus Anaerobutyricum stercoris</name>
    <dbReference type="NCBI Taxonomy" id="2838457"/>
    <lineage>
        <taxon>Bacteria</taxon>
        <taxon>Bacillati</taxon>
        <taxon>Bacillota</taxon>
        <taxon>Clostridia</taxon>
        <taxon>Lachnospirales</taxon>
        <taxon>Lachnospiraceae</taxon>
        <taxon>Anaerobutyricum</taxon>
    </lineage>
</organism>
<dbReference type="PANTHER" id="PTHR10458">
    <property type="entry name" value="PEPTIDE DEFORMYLASE"/>
    <property type="match status" value="1"/>
</dbReference>
<dbReference type="SUPFAM" id="SSF56420">
    <property type="entry name" value="Peptide deformylase"/>
    <property type="match status" value="1"/>
</dbReference>
<feature type="binding site" evidence="3">
    <location>
        <position position="135"/>
    </location>
    <ligand>
        <name>Fe cation</name>
        <dbReference type="ChEBI" id="CHEBI:24875"/>
    </ligand>
</feature>
<keyword evidence="3" id="KW-0479">Metal-binding</keyword>
<dbReference type="AlphaFoldDB" id="A0A9D2EP74"/>
<comment type="function">
    <text evidence="3">Removes the formyl group from the N-terminal Met of newly synthesized proteins. Requires at least a dipeptide for an efficient rate of reaction. N-terminal L-methionine is a prerequisite for activity but the enzyme has broad specificity at other positions.</text>
</comment>
<reference evidence="4" key="1">
    <citation type="journal article" date="2021" name="PeerJ">
        <title>Extensive microbial diversity within the chicken gut microbiome revealed by metagenomics and culture.</title>
        <authorList>
            <person name="Gilroy R."/>
            <person name="Ravi A."/>
            <person name="Getino M."/>
            <person name="Pursley I."/>
            <person name="Horton D.L."/>
            <person name="Alikhan N.F."/>
            <person name="Baker D."/>
            <person name="Gharbi K."/>
            <person name="Hall N."/>
            <person name="Watson M."/>
            <person name="Adriaenssens E.M."/>
            <person name="Foster-Nyarko E."/>
            <person name="Jarju S."/>
            <person name="Secka A."/>
            <person name="Antonio M."/>
            <person name="Oren A."/>
            <person name="Chaudhuri R.R."/>
            <person name="La Ragione R."/>
            <person name="Hildebrand F."/>
            <person name="Pallen M.J."/>
        </authorList>
    </citation>
    <scope>NUCLEOTIDE SEQUENCE</scope>
    <source>
        <strain evidence="4">CHK179-28034</strain>
    </source>
</reference>